<dbReference type="PATRIC" id="fig|292.27.peg.8353"/>
<comment type="caution">
    <text evidence="1">The sequence shown here is derived from an EMBL/GenBank/DDBJ whole genome shotgun (WGS) entry which is preliminary data.</text>
</comment>
<accession>A0A0J5WDK7</accession>
<dbReference type="Proteomes" id="UP000036338">
    <property type="component" value="Unassembled WGS sequence"/>
</dbReference>
<name>A0A0J5WDK7_BURCE</name>
<sequence>MFLNNGSVQGAAAVRVKANRNRIGPPLDKAIESMWGFTLNHGRHLSEGEDCSHDDTELIVGFAAAPGAYLIENECVDGKTVFKGLVILI</sequence>
<protein>
    <submittedName>
        <fullName evidence="1">Uncharacterized protein</fullName>
    </submittedName>
</protein>
<evidence type="ECO:0000313" key="1">
    <source>
        <dbReference type="EMBL" id="KML46111.1"/>
    </source>
</evidence>
<organism evidence="1 2">
    <name type="scientific">Burkholderia cepacia</name>
    <name type="common">Pseudomonas cepacia</name>
    <dbReference type="NCBI Taxonomy" id="292"/>
    <lineage>
        <taxon>Bacteria</taxon>
        <taxon>Pseudomonadati</taxon>
        <taxon>Pseudomonadota</taxon>
        <taxon>Betaproteobacteria</taxon>
        <taxon>Burkholderiales</taxon>
        <taxon>Burkholderiaceae</taxon>
        <taxon>Burkholderia</taxon>
        <taxon>Burkholderia cepacia complex</taxon>
    </lineage>
</organism>
<gene>
    <name evidence="1" type="ORF">VL15_36145</name>
</gene>
<evidence type="ECO:0000313" key="2">
    <source>
        <dbReference type="Proteomes" id="UP000036338"/>
    </source>
</evidence>
<reference evidence="1 2" key="1">
    <citation type="submission" date="2015-05" db="EMBL/GenBank/DDBJ databases">
        <title>Draft genome of Burkholderia cepacia LK29.</title>
        <authorList>
            <person name="Chan X.Y."/>
        </authorList>
    </citation>
    <scope>NUCLEOTIDE SEQUENCE [LARGE SCALE GENOMIC DNA]</scope>
    <source>
        <strain evidence="1 2">LK29</strain>
    </source>
</reference>
<dbReference type="AlphaFoldDB" id="A0A0J5WDK7"/>
<proteinExistence type="predicted"/>
<dbReference type="RefSeq" id="WP_048251573.1">
    <property type="nucleotide sequence ID" value="NZ_LDWR01000082.1"/>
</dbReference>
<dbReference type="EMBL" id="LDWR01000082">
    <property type="protein sequence ID" value="KML46111.1"/>
    <property type="molecule type" value="Genomic_DNA"/>
</dbReference>